<evidence type="ECO:0000256" key="10">
    <source>
        <dbReference type="ARBA" id="ARBA00023065"/>
    </source>
</evidence>
<feature type="transmembrane region" description="Helical" evidence="13">
    <location>
        <begin position="200"/>
        <end position="221"/>
    </location>
</feature>
<evidence type="ECO:0000256" key="1">
    <source>
        <dbReference type="ARBA" id="ARBA00003408"/>
    </source>
</evidence>
<feature type="transmembrane region" description="Helical" evidence="13">
    <location>
        <begin position="358"/>
        <end position="381"/>
    </location>
</feature>
<evidence type="ECO:0000256" key="5">
    <source>
        <dbReference type="ARBA" id="ARBA00022448"/>
    </source>
</evidence>
<feature type="transmembrane region" description="Helical" evidence="13">
    <location>
        <begin position="129"/>
        <end position="150"/>
    </location>
</feature>
<dbReference type="PANTHER" id="PTHR43298">
    <property type="entry name" value="MULTIDRUG RESISTANCE PROTEIN NORM-RELATED"/>
    <property type="match status" value="1"/>
</dbReference>
<dbReference type="InterPro" id="IPR050222">
    <property type="entry name" value="MATE_MdtK"/>
</dbReference>
<gene>
    <name evidence="14" type="ORF">IAA37_02675</name>
</gene>
<evidence type="ECO:0000313" key="14">
    <source>
        <dbReference type="EMBL" id="HJB74562.1"/>
    </source>
</evidence>
<comment type="similarity">
    <text evidence="3">Belongs to the multi antimicrobial extrusion (MATE) (TC 2.A.66.1) family.</text>
</comment>
<evidence type="ECO:0000256" key="9">
    <source>
        <dbReference type="ARBA" id="ARBA00022989"/>
    </source>
</evidence>
<feature type="transmembrane region" description="Helical" evidence="13">
    <location>
        <begin position="314"/>
        <end position="338"/>
    </location>
</feature>
<feature type="transmembrane region" description="Helical" evidence="13">
    <location>
        <begin position="242"/>
        <end position="264"/>
    </location>
</feature>
<reference evidence="14" key="1">
    <citation type="journal article" date="2021" name="PeerJ">
        <title>Extensive microbial diversity within the chicken gut microbiome revealed by metagenomics and culture.</title>
        <authorList>
            <person name="Gilroy R."/>
            <person name="Ravi A."/>
            <person name="Getino M."/>
            <person name="Pursley I."/>
            <person name="Horton D.L."/>
            <person name="Alikhan N.F."/>
            <person name="Baker D."/>
            <person name="Gharbi K."/>
            <person name="Hall N."/>
            <person name="Watson M."/>
            <person name="Adriaenssens E.M."/>
            <person name="Foster-Nyarko E."/>
            <person name="Jarju S."/>
            <person name="Secka A."/>
            <person name="Antonio M."/>
            <person name="Oren A."/>
            <person name="Chaudhuri R.R."/>
            <person name="La Ragione R."/>
            <person name="Hildebrand F."/>
            <person name="Pallen M.J."/>
        </authorList>
    </citation>
    <scope>NUCLEOTIDE SEQUENCE</scope>
    <source>
        <strain evidence="14">CHK188-16595</strain>
    </source>
</reference>
<evidence type="ECO:0000256" key="8">
    <source>
        <dbReference type="ARBA" id="ARBA00022692"/>
    </source>
</evidence>
<dbReference type="InterPro" id="IPR002528">
    <property type="entry name" value="MATE_fam"/>
</dbReference>
<accession>A0A9D2S8G8</accession>
<feature type="transmembrane region" description="Helical" evidence="13">
    <location>
        <begin position="12"/>
        <end position="32"/>
    </location>
</feature>
<keyword evidence="7" id="KW-1003">Cell membrane</keyword>
<feature type="transmembrane region" description="Helical" evidence="13">
    <location>
        <begin position="393"/>
        <end position="412"/>
    </location>
</feature>
<comment type="subcellular location">
    <subcellularLocation>
        <location evidence="2">Cell membrane</location>
        <topology evidence="2">Multi-pass membrane protein</topology>
    </subcellularLocation>
</comment>
<dbReference type="PANTHER" id="PTHR43298:SF2">
    <property type="entry name" value="FMN_FAD EXPORTER YEEO-RELATED"/>
    <property type="match status" value="1"/>
</dbReference>
<feature type="transmembrane region" description="Helical" evidence="13">
    <location>
        <begin position="418"/>
        <end position="438"/>
    </location>
</feature>
<evidence type="ECO:0000256" key="12">
    <source>
        <dbReference type="ARBA" id="ARBA00031636"/>
    </source>
</evidence>
<keyword evidence="9 13" id="KW-1133">Transmembrane helix</keyword>
<sequence length="448" mass="48758">MEQTFMKERKIVPLVITMALPMTVSMLINSLYNIVDSYFVAKISEDAMTALSLVYPVQNLVTAVTVGYGIGVNAVIAFYLGAGRQKHADTAASAGMLFNLLHGVILTGCIFIMPVFLRMFTDNSVVLDYGIRYSNIVFLFSIPIAAGISFEKTFQAVGKMTVSMIAMLAGCVTNIILDPVLIFGWWIFPEMGIEGAALATGIGQVVTLVIYLVIYFTKGLAVQIRFKDFTEFAKISRRTYSIGIPAALNMALPSLMISVLNSILSVFSQTYVLVLGAYYKLQTFLYLTANGIVQGMRPVLSYNYGAEEYKRVRGIFGVSLSFIVCVMVLGTVLCAAIPQNLIGLFSSGSETIRIGVQALRIICIGFIPSALSVTVSGALEGLGKGGTSLWISLFRYVLIILPAAFLLSRAIGASGVWNAFWITEIITALFSVIVFMFVSKKNLKKKTV</sequence>
<name>A0A9D2S8G8_9FIRM</name>
<keyword evidence="5" id="KW-0813">Transport</keyword>
<feature type="transmembrane region" description="Helical" evidence="13">
    <location>
        <begin position="60"/>
        <end position="82"/>
    </location>
</feature>
<evidence type="ECO:0000256" key="3">
    <source>
        <dbReference type="ARBA" id="ARBA00010199"/>
    </source>
</evidence>
<dbReference type="PIRSF" id="PIRSF006603">
    <property type="entry name" value="DinF"/>
    <property type="match status" value="1"/>
</dbReference>
<dbReference type="GO" id="GO:0015297">
    <property type="term" value="F:antiporter activity"/>
    <property type="evidence" value="ECO:0007669"/>
    <property type="project" value="UniProtKB-KW"/>
</dbReference>
<dbReference type="EMBL" id="DWXN01000005">
    <property type="protein sequence ID" value="HJB74562.1"/>
    <property type="molecule type" value="Genomic_DNA"/>
</dbReference>
<evidence type="ECO:0000256" key="13">
    <source>
        <dbReference type="SAM" id="Phobius"/>
    </source>
</evidence>
<dbReference type="NCBIfam" id="TIGR00797">
    <property type="entry name" value="matE"/>
    <property type="match status" value="1"/>
</dbReference>
<protein>
    <recommendedName>
        <fullName evidence="4">Probable multidrug resistance protein NorM</fullName>
    </recommendedName>
    <alternativeName>
        <fullName evidence="12">Multidrug-efflux transporter</fullName>
    </alternativeName>
</protein>
<feature type="transmembrane region" description="Helical" evidence="13">
    <location>
        <begin position="162"/>
        <end position="188"/>
    </location>
</feature>
<keyword evidence="6" id="KW-0050">Antiport</keyword>
<evidence type="ECO:0000256" key="7">
    <source>
        <dbReference type="ARBA" id="ARBA00022475"/>
    </source>
</evidence>
<evidence type="ECO:0000256" key="11">
    <source>
        <dbReference type="ARBA" id="ARBA00023136"/>
    </source>
</evidence>
<evidence type="ECO:0000256" key="2">
    <source>
        <dbReference type="ARBA" id="ARBA00004651"/>
    </source>
</evidence>
<dbReference type="GO" id="GO:0042910">
    <property type="term" value="F:xenobiotic transmembrane transporter activity"/>
    <property type="evidence" value="ECO:0007669"/>
    <property type="project" value="InterPro"/>
</dbReference>
<dbReference type="GO" id="GO:0006811">
    <property type="term" value="P:monoatomic ion transport"/>
    <property type="evidence" value="ECO:0007669"/>
    <property type="project" value="UniProtKB-KW"/>
</dbReference>
<keyword evidence="10" id="KW-0406">Ion transport</keyword>
<proteinExistence type="inferred from homology"/>
<comment type="caution">
    <text evidence="14">The sequence shown here is derived from an EMBL/GenBank/DDBJ whole genome shotgun (WGS) entry which is preliminary data.</text>
</comment>
<dbReference type="InterPro" id="IPR048279">
    <property type="entry name" value="MdtK-like"/>
</dbReference>
<organism evidence="14 15">
    <name type="scientific">Candidatus Eubacterium faecale</name>
    <dbReference type="NCBI Taxonomy" id="2838568"/>
    <lineage>
        <taxon>Bacteria</taxon>
        <taxon>Bacillati</taxon>
        <taxon>Bacillota</taxon>
        <taxon>Clostridia</taxon>
        <taxon>Eubacteriales</taxon>
        <taxon>Eubacteriaceae</taxon>
        <taxon>Eubacterium</taxon>
    </lineage>
</organism>
<keyword evidence="8 13" id="KW-0812">Transmembrane</keyword>
<reference evidence="14" key="2">
    <citation type="submission" date="2021-04" db="EMBL/GenBank/DDBJ databases">
        <authorList>
            <person name="Gilroy R."/>
        </authorList>
    </citation>
    <scope>NUCLEOTIDE SEQUENCE</scope>
    <source>
        <strain evidence="14">CHK188-16595</strain>
    </source>
</reference>
<evidence type="ECO:0000256" key="4">
    <source>
        <dbReference type="ARBA" id="ARBA00020268"/>
    </source>
</evidence>
<evidence type="ECO:0000256" key="6">
    <source>
        <dbReference type="ARBA" id="ARBA00022449"/>
    </source>
</evidence>
<feature type="transmembrane region" description="Helical" evidence="13">
    <location>
        <begin position="270"/>
        <end position="293"/>
    </location>
</feature>
<keyword evidence="11 13" id="KW-0472">Membrane</keyword>
<dbReference type="Proteomes" id="UP000823877">
    <property type="component" value="Unassembled WGS sequence"/>
</dbReference>
<dbReference type="AlphaFoldDB" id="A0A9D2S8G8"/>
<comment type="function">
    <text evidence="1">Multidrug efflux pump.</text>
</comment>
<dbReference type="Pfam" id="PF01554">
    <property type="entry name" value="MatE"/>
    <property type="match status" value="2"/>
</dbReference>
<evidence type="ECO:0000313" key="15">
    <source>
        <dbReference type="Proteomes" id="UP000823877"/>
    </source>
</evidence>
<feature type="transmembrane region" description="Helical" evidence="13">
    <location>
        <begin position="94"/>
        <end position="117"/>
    </location>
</feature>
<dbReference type="GO" id="GO:0005886">
    <property type="term" value="C:plasma membrane"/>
    <property type="evidence" value="ECO:0007669"/>
    <property type="project" value="UniProtKB-SubCell"/>
</dbReference>